<gene>
    <name evidence="1" type="ORF">GCM10009030_00430</name>
</gene>
<dbReference type="EMBL" id="BMOU01000001">
    <property type="protein sequence ID" value="GGN84616.1"/>
    <property type="molecule type" value="Genomic_DNA"/>
</dbReference>
<keyword evidence="2" id="KW-1185">Reference proteome</keyword>
<organism evidence="1 2">
    <name type="scientific">Haloarcula pellucida</name>
    <dbReference type="NCBI Taxonomy" id="1427151"/>
    <lineage>
        <taxon>Archaea</taxon>
        <taxon>Methanobacteriati</taxon>
        <taxon>Methanobacteriota</taxon>
        <taxon>Stenosarchaea group</taxon>
        <taxon>Halobacteria</taxon>
        <taxon>Halobacteriales</taxon>
        <taxon>Haloarculaceae</taxon>
        <taxon>Haloarcula</taxon>
    </lineage>
</organism>
<name>A0A830GH85_9EURY</name>
<protein>
    <submittedName>
        <fullName evidence="1">Uncharacterized protein</fullName>
    </submittedName>
</protein>
<dbReference type="Gene3D" id="2.60.40.10">
    <property type="entry name" value="Immunoglobulins"/>
    <property type="match status" value="1"/>
</dbReference>
<comment type="caution">
    <text evidence="1">The sequence shown here is derived from an EMBL/GenBank/DDBJ whole genome shotgun (WGS) entry which is preliminary data.</text>
</comment>
<dbReference type="Proteomes" id="UP000605784">
    <property type="component" value="Unassembled WGS sequence"/>
</dbReference>
<evidence type="ECO:0000313" key="1">
    <source>
        <dbReference type="EMBL" id="GGN84616.1"/>
    </source>
</evidence>
<evidence type="ECO:0000313" key="2">
    <source>
        <dbReference type="Proteomes" id="UP000605784"/>
    </source>
</evidence>
<accession>A0A830GH85</accession>
<sequence length="254" mass="26323">MTTRRTAIVSAVAVSAVLVGGLFVLPALSGQTNGPADAPATDETAPTDVNGTVVYPVNDSLVLETRSNESIEGATDVAAGATVTVRIKSDSGDSPFIYQQQTTVRDNGTFAVPADLSGVPENATATVSVRHDGEELTNRTAQVVYVPGATAADGDDASVAGTRLDYDGETLTVRSATDQTIRGTTDLEPGTNVTVRARSSGSSTPFLHQRTATVGDDGTFAVTMDFESIPAGTRFEVSVRHGDETLTEADARVE</sequence>
<dbReference type="RefSeq" id="WP_188993447.1">
    <property type="nucleotide sequence ID" value="NZ_BMOU01000001.1"/>
</dbReference>
<proteinExistence type="predicted"/>
<dbReference type="NCBIfam" id="NF045517">
    <property type="entry name" value="halo_surf_dom"/>
    <property type="match status" value="2"/>
</dbReference>
<reference evidence="1" key="1">
    <citation type="journal article" date="2014" name="Int. J. Syst. Evol. Microbiol.">
        <title>Complete genome sequence of Corynebacterium casei LMG S-19264T (=DSM 44701T), isolated from a smear-ripened cheese.</title>
        <authorList>
            <consortium name="US DOE Joint Genome Institute (JGI-PGF)"/>
            <person name="Walter F."/>
            <person name="Albersmeier A."/>
            <person name="Kalinowski J."/>
            <person name="Ruckert C."/>
        </authorList>
    </citation>
    <scope>NUCLEOTIDE SEQUENCE</scope>
    <source>
        <strain evidence="1">JCM 17820</strain>
    </source>
</reference>
<dbReference type="AlphaFoldDB" id="A0A830GH85"/>
<reference evidence="1" key="2">
    <citation type="submission" date="2020-09" db="EMBL/GenBank/DDBJ databases">
        <authorList>
            <person name="Sun Q."/>
            <person name="Ohkuma M."/>
        </authorList>
    </citation>
    <scope>NUCLEOTIDE SEQUENCE</scope>
    <source>
        <strain evidence="1">JCM 17820</strain>
    </source>
</reference>
<dbReference type="InterPro" id="IPR013783">
    <property type="entry name" value="Ig-like_fold"/>
</dbReference>